<feature type="domain" description="Thioester reductase (TE)" evidence="3">
    <location>
        <begin position="5"/>
        <end position="233"/>
    </location>
</feature>
<dbReference type="RefSeq" id="WP_171162263.1">
    <property type="nucleotide sequence ID" value="NZ_CP053073.1"/>
</dbReference>
<dbReference type="PANTHER" id="PTHR44196:SF1">
    <property type="entry name" value="DEHYDROGENASE_REDUCTASE SDR FAMILY MEMBER 7B"/>
    <property type="match status" value="1"/>
</dbReference>
<dbReference type="FunFam" id="3.40.50.720:FF:000084">
    <property type="entry name" value="Short-chain dehydrogenase reductase"/>
    <property type="match status" value="1"/>
</dbReference>
<dbReference type="EC" id="1.3.1.87" evidence="4"/>
<dbReference type="InterPro" id="IPR020904">
    <property type="entry name" value="Sc_DH/Rdtase_CS"/>
</dbReference>
<dbReference type="AlphaFoldDB" id="A0A6M4H8Y9"/>
<gene>
    <name evidence="4" type="primary">hcaB_2</name>
    <name evidence="4" type="ORF">DSM104440_02010</name>
</gene>
<dbReference type="CDD" id="cd05233">
    <property type="entry name" value="SDR_c"/>
    <property type="match status" value="1"/>
</dbReference>
<keyword evidence="5" id="KW-1185">Reference proteome</keyword>
<sequence length="664" mass="73714">MTYFVTGGTGFIGRFLIDKLVKRGGTIHVLVRKSSVKKLDELRARWGADEKRIVAVVGDLSKPNLGVSPADLSKLKGKVKHVFHLAAIYDLAADAESQEKSNIDGTRHAVQFAEAVAAGCFHHVSSIAAAGLYDGTFREDMFEEAEELDHPYFRTKHDSEGVVRKECSRPWRVYRPAIVVGHSKTGEIDKIDGPYYFFKLIQKMRNALPPWMPTVGIEGGRINIVPVDFVVDALDHIAHKKGLDGECFHLTDPEPWRIGEILNMFAKAAHAPQMTMRLNAKMFSFIPSFVVDSVMSLAPVRRIQKQVLSDLGIPKDMFTFVNYPTRFDSRETQKALKGTGIEVPRLEDYAWRLWDYWERHLDPDLFIDRSLDGKVRGKVVVVTGGTSGIGEATAYKLAEAGAKMVLVARDPEKAAPVMERIKAAGGDATFVSCDLSSLDDCDKLVVQVLKKFGRCDFLVNNAGRSIRRGIASSYDRFHDFERTMQLNYFGSLRLIMGFMPSMVAQNGGHIINISSIGVLTRAPRFSAYVASKAALDAFSDCAASEFIDNNVHFTTINMPLVKTPMIAPTKLYNHVPTLTPEQAADLVVEAIVYRPVRIATRLGIFGEILHAVAPKATQIILNTAFRMFPDSGAAQGKKKDGEHKEVELTPEQMAFAQITQGIHW</sequence>
<dbReference type="Gene3D" id="3.40.50.720">
    <property type="entry name" value="NAD(P)-binding Rossmann-like Domain"/>
    <property type="match status" value="2"/>
</dbReference>
<name>A0A6M4H8Y9_9PROT</name>
<accession>A0A6M4H8Y9</accession>
<dbReference type="GO" id="GO:0016020">
    <property type="term" value="C:membrane"/>
    <property type="evidence" value="ECO:0007669"/>
    <property type="project" value="TreeGrafter"/>
</dbReference>
<evidence type="ECO:0000313" key="4">
    <source>
        <dbReference type="EMBL" id="QJR15193.1"/>
    </source>
</evidence>
<proteinExistence type="inferred from homology"/>
<dbReference type="SUPFAM" id="SSF51735">
    <property type="entry name" value="NAD(P)-binding Rossmann-fold domains"/>
    <property type="match status" value="2"/>
</dbReference>
<dbReference type="InterPro" id="IPR013120">
    <property type="entry name" value="FAR_NAD-bd"/>
</dbReference>
<dbReference type="InterPro" id="IPR002347">
    <property type="entry name" value="SDR_fam"/>
</dbReference>
<dbReference type="InterPro" id="IPR057313">
    <property type="entry name" value="Maqu_2507-like"/>
</dbReference>
<dbReference type="GO" id="GO:0018498">
    <property type="term" value="F:2,3-dihydroxy-2,3-dihydro-phenylpropionate dehydrogenase activity"/>
    <property type="evidence" value="ECO:0007669"/>
    <property type="project" value="UniProtKB-EC"/>
</dbReference>
<reference evidence="4 5" key="1">
    <citation type="submission" date="2020-04" db="EMBL/GenBank/DDBJ databases">
        <title>Usitatibacter rugosus gen. nov., sp. nov. and Usitatibacter palustris sp. nov., novel members of Usitatibacteraceae fam. nov. within the order Nitrosomonadales isolated from soil.</title>
        <authorList>
            <person name="Huber K.J."/>
            <person name="Neumann-Schaal M."/>
            <person name="Geppert A."/>
            <person name="Luckner M."/>
            <person name="Wanner G."/>
            <person name="Overmann J."/>
        </authorList>
    </citation>
    <scope>NUCLEOTIDE SEQUENCE [LARGE SCALE GENOMIC DNA]</scope>
    <source>
        <strain evidence="4 5">Swamp67</strain>
    </source>
</reference>
<dbReference type="PROSITE" id="PS00061">
    <property type="entry name" value="ADH_SHORT"/>
    <property type="match status" value="1"/>
</dbReference>
<dbReference type="InterPro" id="IPR036291">
    <property type="entry name" value="NAD(P)-bd_dom_sf"/>
</dbReference>
<dbReference type="PRINTS" id="PR00080">
    <property type="entry name" value="SDRFAMILY"/>
</dbReference>
<dbReference type="NCBIfam" id="NF005539">
    <property type="entry name" value="PRK07201.1"/>
    <property type="match status" value="1"/>
</dbReference>
<dbReference type="InParanoid" id="A0A6M4H8Y9"/>
<organism evidence="4 5">
    <name type="scientific">Usitatibacter palustris</name>
    <dbReference type="NCBI Taxonomy" id="2732487"/>
    <lineage>
        <taxon>Bacteria</taxon>
        <taxon>Pseudomonadati</taxon>
        <taxon>Pseudomonadota</taxon>
        <taxon>Betaproteobacteria</taxon>
        <taxon>Nitrosomonadales</taxon>
        <taxon>Usitatibacteraceae</taxon>
        <taxon>Usitatibacter</taxon>
    </lineage>
</organism>
<keyword evidence="2 4" id="KW-0560">Oxidoreductase</keyword>
<evidence type="ECO:0000256" key="1">
    <source>
        <dbReference type="ARBA" id="ARBA00006484"/>
    </source>
</evidence>
<protein>
    <submittedName>
        <fullName evidence="4">3-phenylpropionate-dihydrodiol/cinnamic acid-dihydrodiol dehydrogenase</fullName>
        <ecNumber evidence="4">1.3.1.87</ecNumber>
    </submittedName>
</protein>
<evidence type="ECO:0000313" key="5">
    <source>
        <dbReference type="Proteomes" id="UP000503096"/>
    </source>
</evidence>
<dbReference type="CDD" id="cd05263">
    <property type="entry name" value="MupV_like_SDR_e"/>
    <property type="match status" value="1"/>
</dbReference>
<evidence type="ECO:0000256" key="2">
    <source>
        <dbReference type="ARBA" id="ARBA00023002"/>
    </source>
</evidence>
<evidence type="ECO:0000259" key="3">
    <source>
        <dbReference type="Pfam" id="PF07993"/>
    </source>
</evidence>
<comment type="similarity">
    <text evidence="1">Belongs to the short-chain dehydrogenases/reductases (SDR) family.</text>
</comment>
<dbReference type="Proteomes" id="UP000503096">
    <property type="component" value="Chromosome"/>
</dbReference>
<dbReference type="PRINTS" id="PR00081">
    <property type="entry name" value="GDHRDH"/>
</dbReference>
<dbReference type="KEGG" id="upl:DSM104440_02010"/>
<dbReference type="Pfam" id="PF00106">
    <property type="entry name" value="adh_short"/>
    <property type="match status" value="1"/>
</dbReference>
<dbReference type="Pfam" id="PF07993">
    <property type="entry name" value="NAD_binding_4"/>
    <property type="match status" value="1"/>
</dbReference>
<dbReference type="PANTHER" id="PTHR44196">
    <property type="entry name" value="DEHYDROGENASE/REDUCTASE SDR FAMILY MEMBER 7B"/>
    <property type="match status" value="1"/>
</dbReference>
<dbReference type="EMBL" id="CP053073">
    <property type="protein sequence ID" value="QJR15193.1"/>
    <property type="molecule type" value="Genomic_DNA"/>
</dbReference>